<dbReference type="GO" id="GO:0005886">
    <property type="term" value="C:plasma membrane"/>
    <property type="evidence" value="ECO:0007669"/>
    <property type="project" value="UniProtKB-SubCell"/>
</dbReference>
<dbReference type="NCBIfam" id="NF001390">
    <property type="entry name" value="PRK00281.1-4"/>
    <property type="match status" value="1"/>
</dbReference>
<name>A0A892ZHZ8_9NEIS</name>
<comment type="subcellular location">
    <subcellularLocation>
        <location evidence="1 14">Cell membrane</location>
        <topology evidence="1 14">Multi-pass membrane protein</topology>
    </subcellularLocation>
</comment>
<evidence type="ECO:0000256" key="8">
    <source>
        <dbReference type="ARBA" id="ARBA00022989"/>
    </source>
</evidence>
<evidence type="ECO:0000256" key="6">
    <source>
        <dbReference type="ARBA" id="ARBA00022692"/>
    </source>
</evidence>
<evidence type="ECO:0000256" key="11">
    <source>
        <dbReference type="ARBA" id="ARBA00032707"/>
    </source>
</evidence>
<dbReference type="NCBIfam" id="TIGR00753">
    <property type="entry name" value="undec_PP_bacA"/>
    <property type="match status" value="1"/>
</dbReference>
<sequence length="275" mass="30365">MDILLFAKALILGIIEGLTEFLPISSTGHLIVFGDLLNFHSNGKVFEIAIQLGAVLAVVFEYRRRFAHVVTHIGREPETNRFVLNLAIAFIPAAVVGLLFSKQIKAFLFNPISVATALMVGGLLILWIEKRQSTRTPKVMRVEDMRPKDALVVGLAQILALIPGTSRSGSTIMGGMLWGLERKAATEFSFFLAVPVMIAATFYDVIKHYKDFSLQDAMLIVVGFVAAFVAGLVAVKALLKFIATKNYVPFAWYRIVFGGVILLTWLTGWVDWSSM</sequence>
<evidence type="ECO:0000256" key="5">
    <source>
        <dbReference type="ARBA" id="ARBA00022475"/>
    </source>
</evidence>
<evidence type="ECO:0000256" key="13">
    <source>
        <dbReference type="ARBA" id="ARBA00047594"/>
    </source>
</evidence>
<keyword evidence="14" id="KW-0573">Peptidoglycan synthesis</keyword>
<evidence type="ECO:0000256" key="14">
    <source>
        <dbReference type="HAMAP-Rule" id="MF_01006"/>
    </source>
</evidence>
<feature type="transmembrane region" description="Helical" evidence="14">
    <location>
        <begin position="107"/>
        <end position="128"/>
    </location>
</feature>
<keyword evidence="5 14" id="KW-1003">Cell membrane</keyword>
<keyword evidence="14" id="KW-0961">Cell wall biogenesis/degradation</keyword>
<keyword evidence="6 14" id="KW-0812">Transmembrane</keyword>
<evidence type="ECO:0000256" key="4">
    <source>
        <dbReference type="ARBA" id="ARBA00021581"/>
    </source>
</evidence>
<feature type="transmembrane region" description="Helical" evidence="14">
    <location>
        <begin position="251"/>
        <end position="270"/>
    </location>
</feature>
<feature type="transmembrane region" description="Helical" evidence="14">
    <location>
        <begin position="218"/>
        <end position="239"/>
    </location>
</feature>
<keyword evidence="7 14" id="KW-0378">Hydrolase</keyword>
<evidence type="ECO:0000256" key="7">
    <source>
        <dbReference type="ARBA" id="ARBA00022801"/>
    </source>
</evidence>
<dbReference type="HAMAP" id="MF_01006">
    <property type="entry name" value="Undec_diphosphatase"/>
    <property type="match status" value="1"/>
</dbReference>
<dbReference type="GO" id="GO:0050380">
    <property type="term" value="F:undecaprenyl-diphosphatase activity"/>
    <property type="evidence" value="ECO:0007669"/>
    <property type="project" value="UniProtKB-UniRule"/>
</dbReference>
<dbReference type="EMBL" id="CP069798">
    <property type="protein sequence ID" value="QRQ81356.1"/>
    <property type="molecule type" value="Genomic_DNA"/>
</dbReference>
<comment type="miscellaneous">
    <text evidence="14">Bacitracin is thought to be involved in the inhibition of peptidoglycan synthesis by sequestering undecaprenyl diphosphate, thereby reducing the pool of lipid carrier available.</text>
</comment>
<evidence type="ECO:0000256" key="2">
    <source>
        <dbReference type="ARBA" id="ARBA00010621"/>
    </source>
</evidence>
<dbReference type="InterPro" id="IPR003824">
    <property type="entry name" value="UppP"/>
</dbReference>
<dbReference type="KEGG" id="ptes:JQU52_11650"/>
<feature type="transmembrane region" description="Helical" evidence="14">
    <location>
        <begin position="82"/>
        <end position="101"/>
    </location>
</feature>
<dbReference type="EC" id="3.6.1.27" evidence="3 14"/>
<keyword evidence="14" id="KW-0133">Cell shape</keyword>
<evidence type="ECO:0000256" key="1">
    <source>
        <dbReference type="ARBA" id="ARBA00004651"/>
    </source>
</evidence>
<evidence type="ECO:0000313" key="15">
    <source>
        <dbReference type="EMBL" id="QRQ81356.1"/>
    </source>
</evidence>
<keyword evidence="16" id="KW-1185">Reference proteome</keyword>
<dbReference type="PANTHER" id="PTHR30622:SF3">
    <property type="entry name" value="UNDECAPRENYL-DIPHOSPHATASE"/>
    <property type="match status" value="1"/>
</dbReference>
<dbReference type="NCBIfam" id="NF001389">
    <property type="entry name" value="PRK00281.1-2"/>
    <property type="match status" value="1"/>
</dbReference>
<reference evidence="15" key="1">
    <citation type="submission" date="2021-02" db="EMBL/GenBank/DDBJ databases">
        <title>Neisseriaceae sp. 26B isolated from the cloaca of a Common Toad-headed Turtle (Mesoclemmys nasuta).</title>
        <authorList>
            <person name="Spergser J."/>
            <person name="Busse H.-J."/>
        </authorList>
    </citation>
    <scope>NUCLEOTIDE SEQUENCE</scope>
    <source>
        <strain evidence="15">26B</strain>
    </source>
</reference>
<dbReference type="PANTHER" id="PTHR30622">
    <property type="entry name" value="UNDECAPRENYL-DIPHOSPHATASE"/>
    <property type="match status" value="1"/>
</dbReference>
<feature type="transmembrane region" description="Helical" evidence="14">
    <location>
        <begin position="188"/>
        <end position="206"/>
    </location>
</feature>
<proteinExistence type="inferred from homology"/>
<evidence type="ECO:0000256" key="10">
    <source>
        <dbReference type="ARBA" id="ARBA00023251"/>
    </source>
</evidence>
<evidence type="ECO:0000256" key="12">
    <source>
        <dbReference type="ARBA" id="ARBA00032932"/>
    </source>
</evidence>
<organism evidence="15 16">
    <name type="scientific">Paralysiella testudinis</name>
    <dbReference type="NCBI Taxonomy" id="2809020"/>
    <lineage>
        <taxon>Bacteria</taxon>
        <taxon>Pseudomonadati</taxon>
        <taxon>Pseudomonadota</taxon>
        <taxon>Betaproteobacteria</taxon>
        <taxon>Neisseriales</taxon>
        <taxon>Neisseriaceae</taxon>
        <taxon>Paralysiella</taxon>
    </lineage>
</organism>
<gene>
    <name evidence="14" type="primary">uppP</name>
    <name evidence="15" type="ORF">JQU52_11650</name>
</gene>
<dbReference type="GO" id="GO:0008360">
    <property type="term" value="P:regulation of cell shape"/>
    <property type="evidence" value="ECO:0007669"/>
    <property type="project" value="UniProtKB-KW"/>
</dbReference>
<keyword evidence="10 14" id="KW-0046">Antibiotic resistance</keyword>
<dbReference type="GO" id="GO:0071555">
    <property type="term" value="P:cell wall organization"/>
    <property type="evidence" value="ECO:0007669"/>
    <property type="project" value="UniProtKB-KW"/>
</dbReference>
<evidence type="ECO:0000256" key="3">
    <source>
        <dbReference type="ARBA" id="ARBA00012374"/>
    </source>
</evidence>
<keyword evidence="8 14" id="KW-1133">Transmembrane helix</keyword>
<dbReference type="Pfam" id="PF02673">
    <property type="entry name" value="BacA"/>
    <property type="match status" value="1"/>
</dbReference>
<comment type="similarity">
    <text evidence="2 14">Belongs to the UppP family.</text>
</comment>
<evidence type="ECO:0000313" key="16">
    <source>
        <dbReference type="Proteomes" id="UP000653156"/>
    </source>
</evidence>
<protein>
    <recommendedName>
        <fullName evidence="4 14">Undecaprenyl-diphosphatase</fullName>
        <ecNumber evidence="3 14">3.6.1.27</ecNumber>
    </recommendedName>
    <alternativeName>
        <fullName evidence="12 14">Bacitracin resistance protein</fullName>
    </alternativeName>
    <alternativeName>
        <fullName evidence="11 14">Undecaprenyl pyrophosphate phosphatase</fullName>
    </alternativeName>
</protein>
<dbReference type="Proteomes" id="UP000653156">
    <property type="component" value="Chromosome"/>
</dbReference>
<dbReference type="AlphaFoldDB" id="A0A892ZHZ8"/>
<keyword evidence="9 14" id="KW-0472">Membrane</keyword>
<evidence type="ECO:0000256" key="9">
    <source>
        <dbReference type="ARBA" id="ARBA00023136"/>
    </source>
</evidence>
<dbReference type="RefSeq" id="WP_230338649.1">
    <property type="nucleotide sequence ID" value="NZ_CP069798.1"/>
</dbReference>
<comment type="function">
    <text evidence="14">Catalyzes the dephosphorylation of undecaprenyl diphosphate (UPP). Confers resistance to bacitracin.</text>
</comment>
<feature type="transmembrane region" description="Helical" evidence="14">
    <location>
        <begin position="45"/>
        <end position="62"/>
    </location>
</feature>
<dbReference type="GO" id="GO:0046677">
    <property type="term" value="P:response to antibiotic"/>
    <property type="evidence" value="ECO:0007669"/>
    <property type="project" value="UniProtKB-UniRule"/>
</dbReference>
<dbReference type="GO" id="GO:0009252">
    <property type="term" value="P:peptidoglycan biosynthetic process"/>
    <property type="evidence" value="ECO:0007669"/>
    <property type="project" value="UniProtKB-KW"/>
</dbReference>
<accession>A0A892ZHZ8</accession>
<comment type="catalytic activity">
    <reaction evidence="13 14">
        <text>di-trans,octa-cis-undecaprenyl diphosphate + H2O = di-trans,octa-cis-undecaprenyl phosphate + phosphate + H(+)</text>
        <dbReference type="Rhea" id="RHEA:28094"/>
        <dbReference type="ChEBI" id="CHEBI:15377"/>
        <dbReference type="ChEBI" id="CHEBI:15378"/>
        <dbReference type="ChEBI" id="CHEBI:43474"/>
        <dbReference type="ChEBI" id="CHEBI:58405"/>
        <dbReference type="ChEBI" id="CHEBI:60392"/>
        <dbReference type="EC" id="3.6.1.27"/>
    </reaction>
</comment>